<keyword evidence="3" id="KW-1185">Reference proteome</keyword>
<feature type="region of interest" description="Disordered" evidence="1">
    <location>
        <begin position="1"/>
        <end position="22"/>
    </location>
</feature>
<name>A0ABP1RCH1_9HEXA</name>
<protein>
    <submittedName>
        <fullName evidence="2">Uncharacterized protein</fullName>
    </submittedName>
</protein>
<dbReference type="PANTHER" id="PTHR46518:SF1">
    <property type="entry name" value="OUTER DYNEIN ARM-DOCKING COMPLEX SUBUNIT 3"/>
    <property type="match status" value="1"/>
</dbReference>
<dbReference type="Proteomes" id="UP001642540">
    <property type="component" value="Unassembled WGS sequence"/>
</dbReference>
<feature type="region of interest" description="Disordered" evidence="1">
    <location>
        <begin position="285"/>
        <end position="317"/>
    </location>
</feature>
<gene>
    <name evidence="2" type="ORF">ODALV1_LOCUS21186</name>
</gene>
<feature type="compositionally biased region" description="Basic and acidic residues" evidence="1">
    <location>
        <begin position="304"/>
        <end position="317"/>
    </location>
</feature>
<evidence type="ECO:0000313" key="3">
    <source>
        <dbReference type="Proteomes" id="UP001642540"/>
    </source>
</evidence>
<evidence type="ECO:0000313" key="2">
    <source>
        <dbReference type="EMBL" id="CAL8125916.1"/>
    </source>
</evidence>
<evidence type="ECO:0000256" key="1">
    <source>
        <dbReference type="SAM" id="MobiDB-lite"/>
    </source>
</evidence>
<organism evidence="2 3">
    <name type="scientific">Orchesella dallaii</name>
    <dbReference type="NCBI Taxonomy" id="48710"/>
    <lineage>
        <taxon>Eukaryota</taxon>
        <taxon>Metazoa</taxon>
        <taxon>Ecdysozoa</taxon>
        <taxon>Arthropoda</taxon>
        <taxon>Hexapoda</taxon>
        <taxon>Collembola</taxon>
        <taxon>Entomobryomorpha</taxon>
        <taxon>Entomobryoidea</taxon>
        <taxon>Orchesellidae</taxon>
        <taxon>Orchesellinae</taxon>
        <taxon>Orchesella</taxon>
    </lineage>
</organism>
<proteinExistence type="predicted"/>
<sequence length="605" mass="70470">MFHFHHKDGIGRQVPKPENKRETDDLELLEEAVPIQQQIENLRTKITLQERYNAALKDSMEEASQSTHTIIRDMFAQVYNLRLALKEAVSREKWAVNNSLRTHRLFQLCLKKALPNRAMSWMDDMLFDNTKLLNEHIDRLAAKRRRLETSEVAVSELEKWPVPGSQPWEIKLNDKIKQIGVAQTNCQLKLECAKVLYSKYVAIREKLRHDEQFLYSPIIRNLSSQLSFQMQELKNLAQMLVDAQKFQKDAEETLVWTEKEASANRKWRRAQIAKMRREMQRIIQEEQESFRGKPKRRSSANVDPNKDPSKAATDTDNKKTSIYKYESLLFADEVETQQNERLAMKRTEIESFNDNAALLVDIMKIPNLTHIPSRLESVLQLHKNLKLEKVSKENLKNVLIKQRDQLTQLLCIIRFTGNSQLEEYNLVIQDYQTCLRGLEAEIVANRDFLNRDASLIADLQLGVSALMTRIDGLDKKQIYIRSTEHLLNILPIFYEKLDELVQSLNELRSEFPYAWEEMGFKKRNMLNQAGPTTPSKYLRVGEDWLEIEGSDDDEFEDYKVPGRLEIKAQNAKFVEQGLLRLGIATRQKKKAADKDEPVNLDVVTV</sequence>
<comment type="caution">
    <text evidence="2">The sequence shown here is derived from an EMBL/GenBank/DDBJ whole genome shotgun (WGS) entry which is preliminary data.</text>
</comment>
<dbReference type="InterPro" id="IPR033192">
    <property type="entry name" value="ODAD3"/>
</dbReference>
<reference evidence="2 3" key="1">
    <citation type="submission" date="2024-08" db="EMBL/GenBank/DDBJ databases">
        <authorList>
            <person name="Cucini C."/>
            <person name="Frati F."/>
        </authorList>
    </citation>
    <scope>NUCLEOTIDE SEQUENCE [LARGE SCALE GENOMIC DNA]</scope>
</reference>
<dbReference type="PANTHER" id="PTHR46518">
    <property type="entry name" value="COILED-COIL DOMAIN-CONTAINING PROTEIN 151"/>
    <property type="match status" value="1"/>
</dbReference>
<feature type="compositionally biased region" description="Basic and acidic residues" evidence="1">
    <location>
        <begin position="7"/>
        <end position="22"/>
    </location>
</feature>
<dbReference type="EMBL" id="CAXLJM020000069">
    <property type="protein sequence ID" value="CAL8125916.1"/>
    <property type="molecule type" value="Genomic_DNA"/>
</dbReference>
<accession>A0ABP1RCH1</accession>